<dbReference type="Proteomes" id="UP000623687">
    <property type="component" value="Unassembled WGS sequence"/>
</dbReference>
<accession>A0A8H6ZQ82</accession>
<organism evidence="2 3">
    <name type="scientific">Pleurotus ostreatus</name>
    <name type="common">Oyster mushroom</name>
    <name type="synonym">White-rot fungus</name>
    <dbReference type="NCBI Taxonomy" id="5322"/>
    <lineage>
        <taxon>Eukaryota</taxon>
        <taxon>Fungi</taxon>
        <taxon>Dikarya</taxon>
        <taxon>Basidiomycota</taxon>
        <taxon>Agaricomycotina</taxon>
        <taxon>Agaricomycetes</taxon>
        <taxon>Agaricomycetidae</taxon>
        <taxon>Agaricales</taxon>
        <taxon>Pleurotineae</taxon>
        <taxon>Pleurotaceae</taxon>
        <taxon>Pleurotus</taxon>
    </lineage>
</organism>
<feature type="compositionally biased region" description="Acidic residues" evidence="1">
    <location>
        <begin position="188"/>
        <end position="209"/>
    </location>
</feature>
<feature type="compositionally biased region" description="Polar residues" evidence="1">
    <location>
        <begin position="51"/>
        <end position="65"/>
    </location>
</feature>
<gene>
    <name evidence="2" type="ORF">PC9H_011274</name>
</gene>
<dbReference type="AlphaFoldDB" id="A0A8H6ZQ82"/>
<name>A0A8H6ZQ82_PLEOS</name>
<comment type="caution">
    <text evidence="2">The sequence shown here is derived from an EMBL/GenBank/DDBJ whole genome shotgun (WGS) entry which is preliminary data.</text>
</comment>
<evidence type="ECO:0000313" key="2">
    <source>
        <dbReference type="EMBL" id="KAF7420756.1"/>
    </source>
</evidence>
<sequence>MPGFEELDDGRVKCILCTAYSLQPVELFRKSISKHCKTERHLKAEKDRQNPGDSTCKTASGSSSQLSLDPEALFATPITIPFVNLFAAPGDEKDIPDTQTESVSENIFTDWDIEDGQFTTPCGDSIMFTTGHEQQAENSHQSIWATIAGLRYLSEHTAFSGILDAISEVPDEDTSIPDATAAIDALEHDEDDQSTADAAEDVEELEETNGDWAPYGSKTVKVTHKEVSM</sequence>
<dbReference type="GeneID" id="59381092"/>
<evidence type="ECO:0000313" key="3">
    <source>
        <dbReference type="Proteomes" id="UP000623687"/>
    </source>
</evidence>
<keyword evidence="3" id="KW-1185">Reference proteome</keyword>
<reference evidence="2" key="1">
    <citation type="submission" date="2019-07" db="EMBL/GenBank/DDBJ databases">
        <authorList>
            <person name="Palmer J.M."/>
        </authorList>
    </citation>
    <scope>NUCLEOTIDE SEQUENCE</scope>
    <source>
        <strain evidence="2">PC9</strain>
    </source>
</reference>
<dbReference type="VEuPathDB" id="FungiDB:PC9H_011274"/>
<dbReference type="RefSeq" id="XP_036626614.1">
    <property type="nucleotide sequence ID" value="XM_036780759.1"/>
</dbReference>
<feature type="region of interest" description="Disordered" evidence="1">
    <location>
        <begin position="188"/>
        <end position="217"/>
    </location>
</feature>
<protein>
    <submittedName>
        <fullName evidence="2">Uncharacterized protein</fullName>
    </submittedName>
</protein>
<proteinExistence type="predicted"/>
<evidence type="ECO:0000256" key="1">
    <source>
        <dbReference type="SAM" id="MobiDB-lite"/>
    </source>
</evidence>
<feature type="region of interest" description="Disordered" evidence="1">
    <location>
        <begin position="42"/>
        <end position="65"/>
    </location>
</feature>
<dbReference type="EMBL" id="JACETU010000009">
    <property type="protein sequence ID" value="KAF7420756.1"/>
    <property type="molecule type" value="Genomic_DNA"/>
</dbReference>